<name>A0A654C2F8_SPHMU</name>
<sequence length="39" mass="4307">MAVDQYATEKTLSSLAKNLFLSKGIGPEFLYKGLPISFK</sequence>
<reference evidence="1 2" key="1">
    <citation type="submission" date="2019-10" db="EMBL/GenBank/DDBJ databases">
        <authorList>
            <person name="Karimi E."/>
        </authorList>
    </citation>
    <scope>NUCLEOTIDE SEQUENCE [LARGE SCALE GENOMIC DNA]</scope>
    <source>
        <strain evidence="1">Sphingobacterium sp. 8BC</strain>
    </source>
</reference>
<evidence type="ECO:0000313" key="1">
    <source>
        <dbReference type="EMBL" id="VXC87333.1"/>
    </source>
</evidence>
<accession>A0A654C2F8</accession>
<dbReference type="EMBL" id="CABWMV010000024">
    <property type="protein sequence ID" value="VXC87333.1"/>
    <property type="molecule type" value="Genomic_DNA"/>
</dbReference>
<evidence type="ECO:0000313" key="2">
    <source>
        <dbReference type="Proteomes" id="UP000432350"/>
    </source>
</evidence>
<dbReference type="AlphaFoldDB" id="A0A654C2F8"/>
<dbReference type="Proteomes" id="UP000432350">
    <property type="component" value="Unassembled WGS sequence"/>
</dbReference>
<proteinExistence type="predicted"/>
<gene>
    <name evidence="1" type="ORF">SPHINGO8BC_50589</name>
</gene>
<organism evidence="1 2">
    <name type="scientific">Sphingobacterium multivorum</name>
    <dbReference type="NCBI Taxonomy" id="28454"/>
    <lineage>
        <taxon>Bacteria</taxon>
        <taxon>Pseudomonadati</taxon>
        <taxon>Bacteroidota</taxon>
        <taxon>Sphingobacteriia</taxon>
        <taxon>Sphingobacteriales</taxon>
        <taxon>Sphingobacteriaceae</taxon>
        <taxon>Sphingobacterium</taxon>
    </lineage>
</organism>
<protein>
    <submittedName>
        <fullName evidence="1">Uncharacterized protein</fullName>
    </submittedName>
</protein>